<dbReference type="PROSITE" id="PS51820">
    <property type="entry name" value="PA14"/>
    <property type="match status" value="1"/>
</dbReference>
<feature type="domain" description="PA14" evidence="2">
    <location>
        <begin position="631"/>
        <end position="779"/>
    </location>
</feature>
<dbReference type="SMART" id="SM00758">
    <property type="entry name" value="PA14"/>
    <property type="match status" value="1"/>
</dbReference>
<dbReference type="InterPro" id="IPR037524">
    <property type="entry name" value="PA14/GLEYA"/>
</dbReference>
<dbReference type="Pfam" id="PF07691">
    <property type="entry name" value="PA14"/>
    <property type="match status" value="1"/>
</dbReference>
<keyword evidence="1" id="KW-0812">Transmembrane</keyword>
<gene>
    <name evidence="3" type="ORF">OL497_22280</name>
</gene>
<dbReference type="EMBL" id="JAPDNS010000002">
    <property type="protein sequence ID" value="MCW3486647.1"/>
    <property type="molecule type" value="Genomic_DNA"/>
</dbReference>
<dbReference type="Gene3D" id="3.90.182.10">
    <property type="entry name" value="Toxin - Anthrax Protective Antigen,domain 1"/>
    <property type="match status" value="1"/>
</dbReference>
<keyword evidence="1" id="KW-1133">Transmembrane helix</keyword>
<feature type="transmembrane region" description="Helical" evidence="1">
    <location>
        <begin position="12"/>
        <end position="32"/>
    </location>
</feature>
<dbReference type="Pfam" id="PF19404">
    <property type="entry name" value="DUF5977"/>
    <property type="match status" value="2"/>
</dbReference>
<dbReference type="SUPFAM" id="SSF56988">
    <property type="entry name" value="Anthrax protective antigen"/>
    <property type="match status" value="1"/>
</dbReference>
<evidence type="ECO:0000313" key="4">
    <source>
        <dbReference type="Proteomes" id="UP001207742"/>
    </source>
</evidence>
<dbReference type="RefSeq" id="WP_264733462.1">
    <property type="nucleotide sequence ID" value="NZ_JAPDNR010000001.1"/>
</dbReference>
<evidence type="ECO:0000259" key="2">
    <source>
        <dbReference type="PROSITE" id="PS51820"/>
    </source>
</evidence>
<dbReference type="InterPro" id="IPR011658">
    <property type="entry name" value="PA14_dom"/>
</dbReference>
<sequence length="2135" mass="237366">MILVPVAKGKKMIAYVMLLLMYFETVIPAYALGKPARIGYTPVPDKKVVAPVKAAMPPVIPPAALPVAATLADNDPGGPTQPEMQGFHSVNNDNMVDLFTGDFAYSIPLLDVGGYPLTLGYNSGISMDQEASWVGLGWTLNPGAITRNMRGLPDDFNGTDVVTKELSMKDNQTIGATTGFDLEILGTPKLRDGGFGASLGVGASIGVFNNTYRGWGLETAINAGINVGSKSMGFFTSGLSLANNSQEGVTLSPSLGYSMPHKETAEKAALGGVFSISSGYNTRAGMKALQFNAGLRQYNKNVQNTTGKESSLMGRSNSYTFSSDISYAYPGYTPAITIPYSSSLLTVNLRLGFEYKTVSPSFMLSGYVSRQTILPKDSYVKIPAYGYLNFQNGSKNLNGLMDFNREKDVPFREKPDMTNIAVPAYTYDVFSISGEGNGGMFRAYRNDIGNVFDHAVTTKDNSTRAGGDLGYGDVLHTGVDLNFTRSYTESGMWTTDNPLSRIIAFQHPQKDFEAVYFKNPGEKTVDPKAYYDALGGDDLVAAKLFQWDRNSPVISTTNRLTRYVNQAAVGDVVLNSSNAKNTQRSKRTQVISYLTAKEASEAGLSKYIDSYKYNTYRLNVCDKEIPDELENALHGLNGMYYYDREMHNYWGTRVDPELYYEDVKISRRHWNRSWPDSEPRVGGKFSARWEGRLRAPISGRYDLMIQADEGASLELNGRELITGYNNPEGNYEGYSTVFLDAGKMYNVLVHYRNDEADSRMHLKWKYGNMQDYAPIPTTNLFALPRPDSILIDSFMTREQRVNSYRKPDHISEINVLNNDGRRYVYGIPVYNLEQKEATFSVEKNSADAASGLAAYTSGKHDRIGKNDVDNERYYSSETIPAYAHTFLLTGILSPDYVDVNGDGITDDDPGDAIRFNYTKVAGINNPYKWRTPYNEKANYNEGLKTDYRDDKGSYVTGKKELWYLNSVESKNMIAVFRLGDRKDLLQIDSIGVKSQGGAKRLELIDLYTKADFLQKGTKATPIKTVHFEYTHELCMGINGKISTLDSGKLTLKRVWFSYNGNNKGRKNAYVFNYNAKNPVYHTQHYDRWGNYKDPAQNPRGAGTAIINNADYPYALQDSTAAAVNAAAWTLDSIVLPSGGRVKVTYESDDYAYVQNKRAMQFFPIAGFAAKVPASKADLSSNLYIDNQDHLYVAIDVPVAVNSREEIYTRYLEGITGITFRLNVMMPRDKYGGGGEAVPCYAKIDEGVDNYGVFNNGKTIWVKLMAIDKNGNPGGSYSPLTKAAMQFLRLNLPSKAYPGSDVTDSVDLLAGVSILIGMAGNIVNSLRSFDATCRSQDWVQKVDLNRSYIRLNSPAFKKYGGGLRVKRIVTWDNWNSMTGQKEARYGQEYIYTTTRKVNDQDILISSGVASYEPVLGGEENPFRVPVAYRTQVAALAPVTMGYTEEPLGEGFFPAPSVGYSKVRVRSINTTNTRSAPGYDETCFYTAYDFPTITERTIIGGDTHKRFKPGLTNFLRINAKHFLAVSQGFKIELNDMHGKLKSKASYGEANPTVWINKTEHFYRVDDQQATFKHLNNDVLTLDAKGQVNEQASIGKEIELMTDMRQQRSLTNGLNLSINCDIFTFAWPPVMAIPTVIHMAQREENIFRSIAVTKLINRHGILDSIVVNDKGSRVTTRNLLYDGETGEVVLTSTQNEYNDPIYNFTYPAGWVYDGMSGAYKNINVLLQHLDIKGGKIINGLPTGEENKYCYPGDEILIYSHNQVGGEDCNQEIATFASAGKIWAVDKNVMTGGAPDIYFMDKYGVPYGGNDVTLKIIRSGRRNVSASAGGVTMLKSPLLKQANNKYTFDINNGNGIISAAANEFKQLWHVTDRNRAVTSPALFGNDEVGRYFTKDCGPGNYSTLVLYRVPAGTYTAPTRDGANRKAEADMAQNGPKLARDSAVCYYGNTRQAKTFKRNDCPEGTYVDYIVEANKHYATSVAAANALALREIDSLGQKNANEKGNCGYLYAKVTVLHTTTKNDYTPSDIINTRFGNVVVSFYKDEACTLPFNVTNQKFLLVDSIYTRSVMEGNESTSGSLQTVKEYSCTGTSIMVLENVEVEYERRYREWDSHGNEVPQRSYNIDRHRYYLRPSNDFIIK</sequence>
<proteinExistence type="predicted"/>
<dbReference type="Proteomes" id="UP001207742">
    <property type="component" value="Unassembled WGS sequence"/>
</dbReference>
<keyword evidence="4" id="KW-1185">Reference proteome</keyword>
<evidence type="ECO:0000256" key="1">
    <source>
        <dbReference type="SAM" id="Phobius"/>
    </source>
</evidence>
<organism evidence="3 4">
    <name type="scientific">Chitinophaga nivalis</name>
    <dbReference type="NCBI Taxonomy" id="2991709"/>
    <lineage>
        <taxon>Bacteria</taxon>
        <taxon>Pseudomonadati</taxon>
        <taxon>Bacteroidota</taxon>
        <taxon>Chitinophagia</taxon>
        <taxon>Chitinophagales</taxon>
        <taxon>Chitinophagaceae</taxon>
        <taxon>Chitinophaga</taxon>
    </lineage>
</organism>
<evidence type="ECO:0000313" key="3">
    <source>
        <dbReference type="EMBL" id="MCW3486647.1"/>
    </source>
</evidence>
<name>A0ABT3IRQ2_9BACT</name>
<keyword evidence="1" id="KW-0472">Membrane</keyword>
<reference evidence="3 4" key="1">
    <citation type="submission" date="2022-10" db="EMBL/GenBank/DDBJ databases">
        <title>Chitinophaga nivalis PC15 sp. nov., isolated from Pyeongchang county, South Korea.</title>
        <authorList>
            <person name="Trinh H.N."/>
        </authorList>
    </citation>
    <scope>NUCLEOTIDE SEQUENCE [LARGE SCALE GENOMIC DNA]</scope>
    <source>
        <strain evidence="3 4">PC14</strain>
    </source>
</reference>
<accession>A0ABT3IRQ2</accession>
<comment type="caution">
    <text evidence="3">The sequence shown here is derived from an EMBL/GenBank/DDBJ whole genome shotgun (WGS) entry which is preliminary data.</text>
</comment>
<protein>
    <submittedName>
        <fullName evidence="3">DUF5977 domain-containing protein</fullName>
    </submittedName>
</protein>
<dbReference type="InterPro" id="IPR046020">
    <property type="entry name" value="DUF5977"/>
</dbReference>